<evidence type="ECO:0000256" key="3">
    <source>
        <dbReference type="SAM" id="Coils"/>
    </source>
</evidence>
<dbReference type="InterPro" id="IPR036116">
    <property type="entry name" value="FN3_sf"/>
</dbReference>
<dbReference type="GO" id="GO:0005634">
    <property type="term" value="C:nucleus"/>
    <property type="evidence" value="ECO:0007669"/>
    <property type="project" value="UniProtKB-SubCell"/>
</dbReference>
<dbReference type="Pfam" id="PF16794">
    <property type="entry name" value="fn3_4"/>
    <property type="match status" value="1"/>
</dbReference>
<gene>
    <name evidence="8 9 10 11 12 13 14" type="primary">ATF7IP2</name>
</gene>
<evidence type="ECO:0000313" key="11">
    <source>
        <dbReference type="RefSeq" id="XP_030067612.1"/>
    </source>
</evidence>
<feature type="region of interest" description="Disordered" evidence="4">
    <location>
        <begin position="584"/>
        <end position="606"/>
    </location>
</feature>
<evidence type="ECO:0000256" key="1">
    <source>
        <dbReference type="ARBA" id="ARBA00004123"/>
    </source>
</evidence>
<dbReference type="Pfam" id="PF16788">
    <property type="entry name" value="ATF7IP_BD"/>
    <property type="match status" value="1"/>
</dbReference>
<evidence type="ECO:0000313" key="10">
    <source>
        <dbReference type="RefSeq" id="XP_030067611.1"/>
    </source>
</evidence>
<dbReference type="RefSeq" id="XP_030067610.1">
    <property type="nucleotide sequence ID" value="XM_030211750.1"/>
</dbReference>
<dbReference type="PANTHER" id="PTHR23210">
    <property type="entry name" value="ACTIVATING TRANSCRIPTION FACTOR 7 INTERACTING PROTEIN"/>
    <property type="match status" value="1"/>
</dbReference>
<evidence type="ECO:0000313" key="14">
    <source>
        <dbReference type="RefSeq" id="XP_030067615.1"/>
    </source>
</evidence>
<keyword evidence="7" id="KW-1185">Reference proteome</keyword>
<dbReference type="RefSeq" id="XP_030067611.1">
    <property type="nucleotide sequence ID" value="XM_030211751.1"/>
</dbReference>
<evidence type="ECO:0000313" key="12">
    <source>
        <dbReference type="RefSeq" id="XP_030067613.1"/>
    </source>
</evidence>
<feature type="region of interest" description="Disordered" evidence="4">
    <location>
        <begin position="337"/>
        <end position="361"/>
    </location>
</feature>
<evidence type="ECO:0000313" key="7">
    <source>
        <dbReference type="Proteomes" id="UP000515156"/>
    </source>
</evidence>
<organism evidence="7 12">
    <name type="scientific">Microcaecilia unicolor</name>
    <dbReference type="NCBI Taxonomy" id="1415580"/>
    <lineage>
        <taxon>Eukaryota</taxon>
        <taxon>Metazoa</taxon>
        <taxon>Chordata</taxon>
        <taxon>Craniata</taxon>
        <taxon>Vertebrata</taxon>
        <taxon>Euteleostomi</taxon>
        <taxon>Amphibia</taxon>
        <taxon>Gymnophiona</taxon>
        <taxon>Siphonopidae</taxon>
        <taxon>Microcaecilia</taxon>
    </lineage>
</organism>
<dbReference type="RefSeq" id="XP_030067615.1">
    <property type="nucleotide sequence ID" value="XM_030211755.1"/>
</dbReference>
<sequence>MEISNGTAKKILRARKTMNQSCRQQVEALNKIKDIWEKEKTSKETYNDAQSVLFKKSVDIICKNNYSAQENSVSEISKTSLPCKEKDVPCKEKDVPCKEKDVPCKEKEVPCKEKEVCSSKLNVSVDVDSGGNGCSLKKDRICFADHQSKAQDPLKEKSTQKKENSASSKLFKDSLPQNIVVNTSVDKAELLVSKHPPQQNTFLPVFQNKSTESASAHNCENEAVNRMIPVLEKVSPRLNPNIENEDLTIPILEKFTMVEDISPAQIIDDALTDNCDVKHMDTSVSSVTRTLHSEDNTSGDAGSNTSGSYIDQNASKCAKAVSPQNLLLSTIGVTQRKRIHSGNDDDTKRKHQKMGDEKQVNSHVESEATKVCLEKVRHLIEQQICVFFRSAFDQRLEELIERVKQIQCRKKHEELAAKCLRKLHKIENRVNLLATQKEDLHSPKLSLSKSDSCKAALSNRNSCLNNQSDKQTTGTSISSSITANQTSTVNPHKEFPKIMPSSQIGDSSKGPVILCDSDSDSCKSVSEDAQLNSTRAILSEVSKNSGEQVSKVSSTSGEAKIQSGNTVPKADNLEQTLLVVDLTEDEDQQKSEKGVPANKQRVGMGNGSVTILDTDLESVSINTSSTPLNSKKTSCPDPVLNTLPPQKYDLQVTEVINPRGIALSWNVAKINPRCAAVQFYYLYMYQETSKTSTTKWIKVGEVKAMPLPMACTLTKFASGNKCHFTMRAKDIYGRFGPLSEIQSTTLHLSDSPENT</sequence>
<feature type="domain" description="ATF7-interacting protein protein binding" evidence="5">
    <location>
        <begin position="349"/>
        <end position="553"/>
    </location>
</feature>
<keyword evidence="2" id="KW-0539">Nucleus</keyword>
<dbReference type="Proteomes" id="UP000515156">
    <property type="component" value="Chromosome 8"/>
</dbReference>
<evidence type="ECO:0000313" key="13">
    <source>
        <dbReference type="RefSeq" id="XP_030067614.1"/>
    </source>
</evidence>
<comment type="subcellular location">
    <subcellularLocation>
        <location evidence="1">Nucleus</location>
    </subcellularLocation>
</comment>
<name>A0A6P7YRJ8_9AMPH</name>
<dbReference type="GO" id="GO:0006355">
    <property type="term" value="P:regulation of DNA-templated transcription"/>
    <property type="evidence" value="ECO:0007669"/>
    <property type="project" value="TreeGrafter"/>
</dbReference>
<accession>A0A6P7YRJ8</accession>
<feature type="compositionally biased region" description="Low complexity" evidence="4">
    <location>
        <begin position="472"/>
        <end position="482"/>
    </location>
</feature>
<dbReference type="GO" id="GO:0003712">
    <property type="term" value="F:transcription coregulator activity"/>
    <property type="evidence" value="ECO:0007669"/>
    <property type="project" value="TreeGrafter"/>
</dbReference>
<feature type="region of interest" description="Disordered" evidence="4">
    <location>
        <begin position="288"/>
        <end position="307"/>
    </location>
</feature>
<dbReference type="SUPFAM" id="SSF49265">
    <property type="entry name" value="Fibronectin type III"/>
    <property type="match status" value="1"/>
</dbReference>
<evidence type="ECO:0000256" key="4">
    <source>
        <dbReference type="SAM" id="MobiDB-lite"/>
    </source>
</evidence>
<evidence type="ECO:0000259" key="5">
    <source>
        <dbReference type="Pfam" id="PF16788"/>
    </source>
</evidence>
<protein>
    <submittedName>
        <fullName evidence="8 9">Activating transcription factor 7-interacting protein 2 isoform X1</fullName>
    </submittedName>
</protein>
<dbReference type="GO" id="GO:0005667">
    <property type="term" value="C:transcription regulator complex"/>
    <property type="evidence" value="ECO:0007669"/>
    <property type="project" value="TreeGrafter"/>
</dbReference>
<evidence type="ECO:0000313" key="8">
    <source>
        <dbReference type="RefSeq" id="XP_030067608.1"/>
    </source>
</evidence>
<feature type="domain" description="Activating transcription factor 7-interacting protein Fn3" evidence="6">
    <location>
        <begin position="643"/>
        <end position="743"/>
    </location>
</feature>
<dbReference type="RefSeq" id="XP_030067608.1">
    <property type="nucleotide sequence ID" value="XM_030211748.1"/>
</dbReference>
<dbReference type="InterPro" id="IPR026085">
    <property type="entry name" value="ATF7-int"/>
</dbReference>
<dbReference type="KEGG" id="muo:115475774"/>
<evidence type="ECO:0000313" key="9">
    <source>
        <dbReference type="RefSeq" id="XP_030067610.1"/>
    </source>
</evidence>
<dbReference type="RefSeq" id="XP_030067613.1">
    <property type="nucleotide sequence ID" value="XM_030211753.1"/>
</dbReference>
<evidence type="ECO:0000256" key="2">
    <source>
        <dbReference type="ARBA" id="ARBA00023242"/>
    </source>
</evidence>
<dbReference type="InterPro" id="IPR056565">
    <property type="entry name" value="Fn3_ATF7IP"/>
</dbReference>
<evidence type="ECO:0000259" key="6">
    <source>
        <dbReference type="Pfam" id="PF16794"/>
    </source>
</evidence>
<dbReference type="InterPro" id="IPR031870">
    <property type="entry name" value="ATF7IP_BD"/>
</dbReference>
<dbReference type="GeneID" id="115475774"/>
<feature type="compositionally biased region" description="Basic and acidic residues" evidence="4">
    <location>
        <begin position="341"/>
        <end position="361"/>
    </location>
</feature>
<dbReference type="PANTHER" id="PTHR23210:SF26">
    <property type="entry name" value="ACTIVATING TRANSCRIPTION FACTOR 7-INTERACTING PROTEIN 1"/>
    <property type="match status" value="1"/>
</dbReference>
<dbReference type="OrthoDB" id="2434995at2759"/>
<dbReference type="CTD" id="80063"/>
<proteinExistence type="predicted"/>
<keyword evidence="3" id="KW-0175">Coiled coil</keyword>
<dbReference type="RefSeq" id="XP_030067612.1">
    <property type="nucleotide sequence ID" value="XM_030211752.1"/>
</dbReference>
<feature type="coiled-coil region" evidence="3">
    <location>
        <begin position="389"/>
        <end position="429"/>
    </location>
</feature>
<dbReference type="AlphaFoldDB" id="A0A6P7YRJ8"/>
<dbReference type="RefSeq" id="XP_030067614.1">
    <property type="nucleotide sequence ID" value="XM_030211754.1"/>
</dbReference>
<reference evidence="8 9" key="1">
    <citation type="submission" date="2025-04" db="UniProtKB">
        <authorList>
            <consortium name="RefSeq"/>
        </authorList>
    </citation>
    <scope>IDENTIFICATION</scope>
</reference>
<feature type="region of interest" description="Disordered" evidence="4">
    <location>
        <begin position="464"/>
        <end position="510"/>
    </location>
</feature>